<keyword evidence="2" id="KW-0812">Transmembrane</keyword>
<feature type="compositionally biased region" description="Gly residues" evidence="1">
    <location>
        <begin position="496"/>
        <end position="506"/>
    </location>
</feature>
<evidence type="ECO:0000313" key="4">
    <source>
        <dbReference type="Proteomes" id="UP000183809"/>
    </source>
</evidence>
<feature type="compositionally biased region" description="Low complexity" evidence="1">
    <location>
        <begin position="481"/>
        <end position="493"/>
    </location>
</feature>
<evidence type="ECO:0000313" key="3">
    <source>
        <dbReference type="EMBL" id="OJD32248.1"/>
    </source>
</evidence>
<keyword evidence="2" id="KW-1133">Transmembrane helix</keyword>
<feature type="transmembrane region" description="Helical" evidence="2">
    <location>
        <begin position="142"/>
        <end position="163"/>
    </location>
</feature>
<dbReference type="PANTHER" id="PTHR38848">
    <property type="entry name" value="G-PROTEIN COUPLED RECEPTORS FAMILY 3 PROFILE DOMAIN-CONTAINING PROTEIN"/>
    <property type="match status" value="1"/>
</dbReference>
<feature type="compositionally biased region" description="Acidic residues" evidence="1">
    <location>
        <begin position="430"/>
        <end position="439"/>
    </location>
</feature>
<feature type="compositionally biased region" description="Basic and acidic residues" evidence="1">
    <location>
        <begin position="390"/>
        <end position="400"/>
    </location>
</feature>
<reference evidence="3 4" key="1">
    <citation type="submission" date="2016-10" db="EMBL/GenBank/DDBJ databases">
        <title>Proteomics and genomics reveal pathogen-plant mechanisms compatible with a hemibiotrophic lifestyle of Diplodia corticola.</title>
        <authorList>
            <person name="Fernandes I."/>
            <person name="De Jonge R."/>
            <person name="Van De Peer Y."/>
            <person name="Devreese B."/>
            <person name="Alves A."/>
            <person name="Esteves A.C."/>
        </authorList>
    </citation>
    <scope>NUCLEOTIDE SEQUENCE [LARGE SCALE GENOMIC DNA]</scope>
    <source>
        <strain evidence="3 4">CBS 112549</strain>
    </source>
</reference>
<feature type="transmembrane region" description="Helical" evidence="2">
    <location>
        <begin position="103"/>
        <end position="122"/>
    </location>
</feature>
<accession>A0A1J9QUZ0</accession>
<dbReference type="Proteomes" id="UP000183809">
    <property type="component" value="Unassembled WGS sequence"/>
</dbReference>
<feature type="region of interest" description="Disordered" evidence="1">
    <location>
        <begin position="544"/>
        <end position="590"/>
    </location>
</feature>
<keyword evidence="2" id="KW-0472">Membrane</keyword>
<sequence length="590" mass="62547">MPVALESQKLLTWLPRDDQNGAYTPAEIPIVGRIMSMILSLLTLCVLSICITRRVQHIRRWSTIPLGAWYILLIYVDSFLFVFITAVFKDVGLNETVSICRGAILLCLTLYLSTKVCVYLFLVEKAYIVRGSNESRYKDKLYIFNICGAMGPYGVLAILNIIWRFSHVNDGTCVIGMEKRALMPLIIFDVAVNVYLTALFIVPLRQLYSYKSSQTGTLHTMAVRTFFGSCATLTSSIANLTLLMVLDGEPAWICFLSCNVEILFSCLTLHWVTSRDRTGQTTNRSYSHSNGEPGPSGGHNNSGSHPLSYGKQTRSRDRDRNGNIMGTETLISEHYQDRAHAAAASSTTNRGGHGRKSASVSVWPEADEESTTGMLSGSGGGGGGGIFGSHEGETGVRDAAEDLGSSSWPEDTRAVVSASCGRAESIHNIDDDDDGDDNGGNDQHHRAVVAQGIALGRIVVTKQSEVRALTREEERRERELAAAAAAAGPAARRGVTKGGGGGGSGGRSSRNSRHGSRSAIAGAGVVMATAGATTTAALQTAGAAGVDGAESSDTESSRSTTGGGRGGAGSAREGSTDSMILAAPGPVHMV</sequence>
<evidence type="ECO:0000256" key="2">
    <source>
        <dbReference type="SAM" id="Phobius"/>
    </source>
</evidence>
<dbReference type="EMBL" id="MNUE01000040">
    <property type="protein sequence ID" value="OJD32248.1"/>
    <property type="molecule type" value="Genomic_DNA"/>
</dbReference>
<name>A0A1J9QUZ0_9PEZI</name>
<dbReference type="AlphaFoldDB" id="A0A1J9QUZ0"/>
<feature type="region of interest" description="Disordered" evidence="1">
    <location>
        <begin position="278"/>
        <end position="323"/>
    </location>
</feature>
<proteinExistence type="predicted"/>
<comment type="caution">
    <text evidence="3">The sequence shown here is derived from an EMBL/GenBank/DDBJ whole genome shotgun (WGS) entry which is preliminary data.</text>
</comment>
<dbReference type="PANTHER" id="PTHR38848:SF3">
    <property type="entry name" value="G-PROTEIN COUPLED RECEPTORS FAMILY 3 PROFILE DOMAIN-CONTAINING PROTEIN"/>
    <property type="match status" value="1"/>
</dbReference>
<feature type="transmembrane region" description="Helical" evidence="2">
    <location>
        <begin position="225"/>
        <end position="244"/>
    </location>
</feature>
<dbReference type="OrthoDB" id="3210850at2759"/>
<keyword evidence="4" id="KW-1185">Reference proteome</keyword>
<feature type="transmembrane region" description="Helical" evidence="2">
    <location>
        <begin position="64"/>
        <end position="88"/>
    </location>
</feature>
<evidence type="ECO:0000256" key="1">
    <source>
        <dbReference type="SAM" id="MobiDB-lite"/>
    </source>
</evidence>
<feature type="region of interest" description="Disordered" evidence="1">
    <location>
        <begin position="338"/>
        <end position="419"/>
    </location>
</feature>
<feature type="transmembrane region" description="Helical" evidence="2">
    <location>
        <begin position="183"/>
        <end position="204"/>
    </location>
</feature>
<feature type="transmembrane region" description="Helical" evidence="2">
    <location>
        <begin position="30"/>
        <end position="52"/>
    </location>
</feature>
<protein>
    <submittedName>
        <fullName evidence="3">Ring finger domain protein</fullName>
    </submittedName>
</protein>
<feature type="region of interest" description="Disordered" evidence="1">
    <location>
        <begin position="479"/>
        <end position="516"/>
    </location>
</feature>
<feature type="compositionally biased region" description="Gly residues" evidence="1">
    <location>
        <begin position="376"/>
        <end position="387"/>
    </location>
</feature>
<dbReference type="GeneID" id="31015699"/>
<gene>
    <name evidence="3" type="ORF">BKCO1_400003</name>
</gene>
<dbReference type="RefSeq" id="XP_020128508.1">
    <property type="nucleotide sequence ID" value="XM_020275438.1"/>
</dbReference>
<feature type="region of interest" description="Disordered" evidence="1">
    <location>
        <begin position="424"/>
        <end position="443"/>
    </location>
</feature>
<feature type="compositionally biased region" description="Low complexity" evidence="1">
    <location>
        <begin position="287"/>
        <end position="306"/>
    </location>
</feature>
<organism evidence="3 4">
    <name type="scientific">Diplodia corticola</name>
    <dbReference type="NCBI Taxonomy" id="236234"/>
    <lineage>
        <taxon>Eukaryota</taxon>
        <taxon>Fungi</taxon>
        <taxon>Dikarya</taxon>
        <taxon>Ascomycota</taxon>
        <taxon>Pezizomycotina</taxon>
        <taxon>Dothideomycetes</taxon>
        <taxon>Dothideomycetes incertae sedis</taxon>
        <taxon>Botryosphaeriales</taxon>
        <taxon>Botryosphaeriaceae</taxon>
        <taxon>Diplodia</taxon>
    </lineage>
</organism>